<evidence type="ECO:0000313" key="2">
    <source>
        <dbReference type="Proteomes" id="UP000094828"/>
    </source>
</evidence>
<gene>
    <name evidence="1" type="ORF">A6X21_05465</name>
</gene>
<dbReference type="Proteomes" id="UP000094828">
    <property type="component" value="Unassembled WGS sequence"/>
</dbReference>
<dbReference type="EMBL" id="LYDR01000103">
    <property type="protein sequence ID" value="ODA30732.1"/>
    <property type="molecule type" value="Genomic_DNA"/>
</dbReference>
<protein>
    <submittedName>
        <fullName evidence="1">Uncharacterized protein</fullName>
    </submittedName>
</protein>
<comment type="caution">
    <text evidence="1">The sequence shown here is derived from an EMBL/GenBank/DDBJ whole genome shotgun (WGS) entry which is preliminary data.</text>
</comment>
<organism evidence="1 2">
    <name type="scientific">Planctopirus hydrillae</name>
    <dbReference type="NCBI Taxonomy" id="1841610"/>
    <lineage>
        <taxon>Bacteria</taxon>
        <taxon>Pseudomonadati</taxon>
        <taxon>Planctomycetota</taxon>
        <taxon>Planctomycetia</taxon>
        <taxon>Planctomycetales</taxon>
        <taxon>Planctomycetaceae</taxon>
        <taxon>Planctopirus</taxon>
    </lineage>
</organism>
<sequence>MPGEGLSNGYGLIAKTSAGASIDSNWREMKSVLRSNRLWIARQNAFELTLIPAFSRRNVRRRKPLARVGEGLDVCIGFELFGTGSDNTTK</sequence>
<keyword evidence="2" id="KW-1185">Reference proteome</keyword>
<evidence type="ECO:0000313" key="1">
    <source>
        <dbReference type="EMBL" id="ODA30732.1"/>
    </source>
</evidence>
<reference evidence="1 2" key="1">
    <citation type="submission" date="2016-05" db="EMBL/GenBank/DDBJ databases">
        <title>Genomic and physiological characterization of Planctopirus sp. isolated from fresh water lake.</title>
        <authorList>
            <person name="Subhash Y."/>
            <person name="Ramana C."/>
        </authorList>
    </citation>
    <scope>NUCLEOTIDE SEQUENCE [LARGE SCALE GENOMIC DNA]</scope>
    <source>
        <strain evidence="1 2">JC280</strain>
    </source>
</reference>
<accession>A0A1C3EBW1</accession>
<proteinExistence type="predicted"/>
<dbReference type="AlphaFoldDB" id="A0A1C3EBW1"/>
<name>A0A1C3EBW1_9PLAN</name>